<evidence type="ECO:0000313" key="1">
    <source>
        <dbReference type="EMBL" id="CUS42175.1"/>
    </source>
</evidence>
<dbReference type="EMBL" id="CZQC01000061">
    <property type="protein sequence ID" value="CUS42175.1"/>
    <property type="molecule type" value="Genomic_DNA"/>
</dbReference>
<protein>
    <submittedName>
        <fullName evidence="1">Uncharacterized protein</fullName>
    </submittedName>
</protein>
<name>A0A160TCF9_9ZZZZ</name>
<dbReference type="InterPro" id="IPR021730">
    <property type="entry name" value="YdbH"/>
</dbReference>
<accession>A0A160TCF9</accession>
<dbReference type="AlphaFoldDB" id="A0A160TCF9"/>
<proteinExistence type="predicted"/>
<sequence>MLKTCYGWLWRFLLALLVLAALAGAGLFFLPSLLQPMLNQILPLLLRDSVGPNSELHVDHVGWRNINIDHLRLMPDANTQIDISNLQLNYDPKDLLLGQLDSLTIERVLVNLSDQTSKDLPDAASVNTDGLATAQTIELPLLADLMALPLKRIDAPNIIIQHPQVSATLSATLTPELWRVNGDTQLNDLPLPWQIELQLQQSGDLLLMVSESEILLAQLYGHLEQNDSESHLTLDQRTDASALSKRLPALADLPLALSNLHLSADIRSPNTVRIPNDLIVQLKADIQSDALALNENTQMAATQLTVSIDKASAADDWVIDADSAQLNLLMKVADDDWTLTAGPLNISSRCNAALNECQLNSKINTAVKGPASMQISLLPELKWQQATGISGTLPLSIKGTQPENLNAEPPIPRAALQADGRLEFNMSNDGHWQVTSTDGIQPHLILGPYLGWQTQPLSLTLLPNLNVHGFTDERGLPVIDAESLSVEIAAFDVSQGDRVLHFKRNEISCEPDRLSSLMLLDQLLGNCEMKLRLGKSKWDLWPIPDMQINGPIAITYNPTRQRILADLKLSAAKKQFNLRTHIEHDLLQGTGSMQWHLNDAPLDWGKLGLDDMANLTKVQLLGGLLSGQGWIDWQGPNAENPDAEWNITPDTMLRADGFNALYDNSMALEEWNAMLALRRPQGGDYLLDAQVSGGKLDNGIALKNILARSQTRIPADFSYALVDIYEMHTDILGGRVYTPLIRYDSRKEINAFGIRLDHIQLSELAKLEADSGINASGVLDGMLPIVLTPEGPMVPGGNLFARDPGGIIQYRSSAGEALKSSDQTVGMAMNLLDNFLYNQLESGIQYQPDGSLNIALQFQGKNPDFFGGQATHLNINLDYNLLDLLESLRITNEVVEKVEAKYR</sequence>
<organism evidence="1">
    <name type="scientific">hydrothermal vent metagenome</name>
    <dbReference type="NCBI Taxonomy" id="652676"/>
    <lineage>
        <taxon>unclassified sequences</taxon>
        <taxon>metagenomes</taxon>
        <taxon>ecological metagenomes</taxon>
    </lineage>
</organism>
<dbReference type="Pfam" id="PF11739">
    <property type="entry name" value="YdbH-like"/>
    <property type="match status" value="1"/>
</dbReference>
<reference evidence="1" key="1">
    <citation type="submission" date="2015-10" db="EMBL/GenBank/DDBJ databases">
        <authorList>
            <person name="Gilbert D.G."/>
        </authorList>
    </citation>
    <scope>NUCLEOTIDE SEQUENCE</scope>
</reference>
<gene>
    <name evidence="1" type="ORF">MGWOODY_Tha1457</name>
</gene>